<sequence length="117" mass="13189">MVSNSPRILLSLFQNTWEGNVLDLSSRNSTKVQHFRSLEVTIANFHAVTCLWFLIFKGGPIKGGKTFPIIKREESKFRSLSPIPPFCKTLVIGQFPHTAYSVLQAQAWNMTSTCESN</sequence>
<organism evidence="1">
    <name type="scientific">Micrurus carvalhoi</name>
    <dbReference type="NCBI Taxonomy" id="3147026"/>
    <lineage>
        <taxon>Eukaryota</taxon>
        <taxon>Metazoa</taxon>
        <taxon>Chordata</taxon>
        <taxon>Craniata</taxon>
        <taxon>Vertebrata</taxon>
        <taxon>Euteleostomi</taxon>
        <taxon>Lepidosauria</taxon>
        <taxon>Squamata</taxon>
        <taxon>Bifurcata</taxon>
        <taxon>Unidentata</taxon>
        <taxon>Episquamata</taxon>
        <taxon>Toxicofera</taxon>
        <taxon>Serpentes</taxon>
        <taxon>Colubroidea</taxon>
        <taxon>Elapidae</taxon>
        <taxon>Elapinae</taxon>
        <taxon>Micrurus</taxon>
    </lineage>
</organism>
<protein>
    <submittedName>
        <fullName evidence="1">Uncharacterized protein</fullName>
    </submittedName>
</protein>
<dbReference type="AlphaFoldDB" id="A0A2H6N4W7"/>
<evidence type="ECO:0000313" key="1">
    <source>
        <dbReference type="EMBL" id="LAA24591.1"/>
    </source>
</evidence>
<accession>A0A2H6N4W7</accession>
<reference evidence="1" key="1">
    <citation type="submission" date="2017-07" db="EMBL/GenBank/DDBJ databases">
        <authorList>
            <person name="Mikheyev A."/>
            <person name="Grau M."/>
        </authorList>
    </citation>
    <scope>NUCLEOTIDE SEQUENCE</scope>
    <source>
        <tissue evidence="1">Venom_gland</tissue>
    </source>
</reference>
<reference evidence="1" key="2">
    <citation type="submission" date="2017-12" db="EMBL/GenBank/DDBJ databases">
        <title>Coralsnake Venomics: Analyses of Venom Gland Transcriptomes and Proteomes of Six Brazilian Taxa.</title>
        <authorList>
            <person name="Aird S.D."/>
            <person name="Jorge da Silva N."/>
            <person name="Qiu L."/>
            <person name="Villar-Briones A."/>
            <person name="Aparecida-Saddi V."/>
            <person name="Campos-Telles M.P."/>
            <person name="Grau M."/>
            <person name="Mikheyev A.S."/>
        </authorList>
    </citation>
    <scope>NUCLEOTIDE SEQUENCE</scope>
    <source>
        <tissue evidence="1">Venom_gland</tissue>
    </source>
</reference>
<dbReference type="EMBL" id="IACI01041142">
    <property type="protein sequence ID" value="LAA24591.1"/>
    <property type="molecule type" value="Transcribed_RNA"/>
</dbReference>
<name>A0A2H6N4W7_9SAUR</name>
<proteinExistence type="predicted"/>